<dbReference type="InterPro" id="IPR039421">
    <property type="entry name" value="Type_1_exporter"/>
</dbReference>
<dbReference type="RefSeq" id="WP_338576232.1">
    <property type="nucleotide sequence ID" value="NZ_CP146369.1"/>
</dbReference>
<protein>
    <submittedName>
        <fullName evidence="11">Type I secretion system permease/ATPase</fullName>
    </submittedName>
</protein>
<keyword evidence="6 7" id="KW-0472">Membrane</keyword>
<dbReference type="Pfam" id="PF03412">
    <property type="entry name" value="Peptidase_C39"/>
    <property type="match status" value="1"/>
</dbReference>
<feature type="transmembrane region" description="Helical" evidence="7">
    <location>
        <begin position="299"/>
        <end position="322"/>
    </location>
</feature>
<dbReference type="InterPro" id="IPR036640">
    <property type="entry name" value="ABC1_TM_sf"/>
</dbReference>
<dbReference type="PANTHER" id="PTHR24221">
    <property type="entry name" value="ATP-BINDING CASSETTE SUB-FAMILY B"/>
    <property type="match status" value="1"/>
</dbReference>
<dbReference type="InterPro" id="IPR017871">
    <property type="entry name" value="ABC_transporter-like_CS"/>
</dbReference>
<dbReference type="PANTHER" id="PTHR24221:SF647">
    <property type="entry name" value="BLL6336 PROTEIN"/>
    <property type="match status" value="1"/>
</dbReference>
<keyword evidence="5 7" id="KW-1133">Transmembrane helix</keyword>
<reference evidence="11 12" key="1">
    <citation type="submission" date="2024-02" db="EMBL/GenBank/DDBJ databases">
        <title>Distribution and functional of Brevundimonas-related endobacteria within Verticillium dahliae.</title>
        <authorList>
            <person name="Zeng H."/>
        </authorList>
    </citation>
    <scope>NUCLEOTIDE SEQUENCE [LARGE SCALE GENOMIC DNA]</scope>
    <source>
        <strain evidence="11 12">TRM 44200</strain>
    </source>
</reference>
<name>A0ABZ2IA75_9CAUL</name>
<dbReference type="PROSITE" id="PS00211">
    <property type="entry name" value="ABC_TRANSPORTER_1"/>
    <property type="match status" value="1"/>
</dbReference>
<keyword evidence="3" id="KW-0547">Nucleotide-binding</keyword>
<dbReference type="Gene3D" id="1.20.1560.10">
    <property type="entry name" value="ABC transporter type 1, transmembrane domain"/>
    <property type="match status" value="1"/>
</dbReference>
<keyword evidence="4" id="KW-0067">ATP-binding</keyword>
<evidence type="ECO:0000259" key="10">
    <source>
        <dbReference type="PROSITE" id="PS50990"/>
    </source>
</evidence>
<dbReference type="InterPro" id="IPR005074">
    <property type="entry name" value="Peptidase_C39"/>
</dbReference>
<evidence type="ECO:0000259" key="8">
    <source>
        <dbReference type="PROSITE" id="PS50893"/>
    </source>
</evidence>
<feature type="domain" description="ABC transporter" evidence="8">
    <location>
        <begin position="477"/>
        <end position="712"/>
    </location>
</feature>
<keyword evidence="12" id="KW-1185">Reference proteome</keyword>
<evidence type="ECO:0000256" key="3">
    <source>
        <dbReference type="ARBA" id="ARBA00022741"/>
    </source>
</evidence>
<dbReference type="Pfam" id="PF00664">
    <property type="entry name" value="ABC_membrane"/>
    <property type="match status" value="1"/>
</dbReference>
<dbReference type="PROSITE" id="PS50990">
    <property type="entry name" value="PEPTIDASE_C39"/>
    <property type="match status" value="1"/>
</dbReference>
<accession>A0ABZ2IA75</accession>
<dbReference type="Proteomes" id="UP001363460">
    <property type="component" value="Chromosome"/>
</dbReference>
<feature type="transmembrane region" description="Helical" evidence="7">
    <location>
        <begin position="198"/>
        <end position="222"/>
    </location>
</feature>
<dbReference type="CDD" id="cd18588">
    <property type="entry name" value="ABC_6TM_CyaB_HlyB_like"/>
    <property type="match status" value="1"/>
</dbReference>
<dbReference type="SMART" id="SM00382">
    <property type="entry name" value="AAA"/>
    <property type="match status" value="1"/>
</dbReference>
<dbReference type="NCBIfam" id="TIGR01846">
    <property type="entry name" value="type_I_sec_HlyB"/>
    <property type="match status" value="1"/>
</dbReference>
<dbReference type="InterPro" id="IPR027417">
    <property type="entry name" value="P-loop_NTPase"/>
</dbReference>
<comment type="subcellular location">
    <subcellularLocation>
        <location evidence="1">Cell membrane</location>
        <topology evidence="1">Multi-pass membrane protein</topology>
    </subcellularLocation>
</comment>
<evidence type="ECO:0000256" key="1">
    <source>
        <dbReference type="ARBA" id="ARBA00004651"/>
    </source>
</evidence>
<feature type="domain" description="ABC transmembrane type-1" evidence="9">
    <location>
        <begin position="164"/>
        <end position="443"/>
    </location>
</feature>
<dbReference type="InterPro" id="IPR010132">
    <property type="entry name" value="ATPase_T1SS_HlyB"/>
</dbReference>
<evidence type="ECO:0000259" key="9">
    <source>
        <dbReference type="PROSITE" id="PS50929"/>
    </source>
</evidence>
<evidence type="ECO:0000256" key="5">
    <source>
        <dbReference type="ARBA" id="ARBA00022989"/>
    </source>
</evidence>
<sequence>MAGGYGVSAARQAGATPAADSGLSCLTTLLAFHQIPSDQAQLRHALGHGRSADDSDLVLLAKRMEAKARAVTLELKGLERAPLPAIGKDRSGDYFIIGAIRDGQVLIQRPGAAPTAVTLSEFEQVWSGRAILVTTRLSVAAQTRFDVTWFIPALVKYRWMLGDVLAASLALQLFALATPMIFQVVIDKVLVHQGLTTLDVLAIGLITVVVFESFLGGLRAYVFSHTTSRVDVELGAKLYRHLLNLPLAYFESRRVGDTIARVRELETIREFLTSSSVTLFVDLLFTVIFLVVMWFYSPFLFAIVAGTIVLYAIICFIITPPLRRRIEERFQRGAESQAFLVESVTGVQTLKAAAVEPQMQNRWERLLAAYVKAGFKAAKLNIWGGQAIQLVSKVSTALILYVGARLVIGGDLTVGELVAFNMLAGRVAEPVLRLAGLWQQFQEARVGVDRLGDVLNAPTEAQFSATRSALPQIKGDIAFDDVTFRYKPGGREVLRRVSLEVKPGEVVGIVGPSGSGKSTLTKLVQRLYVPESGRVMVDGTDLSLVDPAWLRRQVGVVLQENLLFNRSVRDNIALADPGMSTERVMAAATLAGAHEFILELSEAYDTQIEERGGNLSGGQRQRVAIARALVTNPRILILDEATSALDAESEAVIHRNMRAIAKGRTVMIIAHRLSAIRMADRIITMENGAITEVGTHDTLMAANGRYAQLWRTQMHGDPMGEPA</sequence>
<keyword evidence="2 7" id="KW-0812">Transmembrane</keyword>
<proteinExistence type="predicted"/>
<evidence type="ECO:0000313" key="12">
    <source>
        <dbReference type="Proteomes" id="UP001363460"/>
    </source>
</evidence>
<gene>
    <name evidence="11" type="ORF">V8J38_13015</name>
</gene>
<feature type="transmembrane region" description="Helical" evidence="7">
    <location>
        <begin position="164"/>
        <end position="186"/>
    </location>
</feature>
<organism evidence="11 12">
    <name type="scientific">Brevundimonas olei</name>
    <dbReference type="NCBI Taxonomy" id="657642"/>
    <lineage>
        <taxon>Bacteria</taxon>
        <taxon>Pseudomonadati</taxon>
        <taxon>Pseudomonadota</taxon>
        <taxon>Alphaproteobacteria</taxon>
        <taxon>Caulobacterales</taxon>
        <taxon>Caulobacteraceae</taxon>
        <taxon>Brevundimonas</taxon>
    </lineage>
</organism>
<evidence type="ECO:0000256" key="7">
    <source>
        <dbReference type="SAM" id="Phobius"/>
    </source>
</evidence>
<evidence type="ECO:0000256" key="2">
    <source>
        <dbReference type="ARBA" id="ARBA00022692"/>
    </source>
</evidence>
<dbReference type="PROSITE" id="PS50893">
    <property type="entry name" value="ABC_TRANSPORTER_2"/>
    <property type="match status" value="1"/>
</dbReference>
<dbReference type="InterPro" id="IPR003593">
    <property type="entry name" value="AAA+_ATPase"/>
</dbReference>
<dbReference type="EMBL" id="CP146369">
    <property type="protein sequence ID" value="WWT54162.1"/>
    <property type="molecule type" value="Genomic_DNA"/>
</dbReference>
<feature type="domain" description="Peptidase C39" evidence="10">
    <location>
        <begin position="12"/>
        <end position="133"/>
    </location>
</feature>
<evidence type="ECO:0000313" key="11">
    <source>
        <dbReference type="EMBL" id="WWT54162.1"/>
    </source>
</evidence>
<dbReference type="Gene3D" id="3.40.50.300">
    <property type="entry name" value="P-loop containing nucleotide triphosphate hydrolases"/>
    <property type="match status" value="1"/>
</dbReference>
<dbReference type="Pfam" id="PF00005">
    <property type="entry name" value="ABC_tran"/>
    <property type="match status" value="1"/>
</dbReference>
<evidence type="ECO:0000256" key="6">
    <source>
        <dbReference type="ARBA" id="ARBA00023136"/>
    </source>
</evidence>
<dbReference type="Gene3D" id="3.90.70.10">
    <property type="entry name" value="Cysteine proteinases"/>
    <property type="match status" value="1"/>
</dbReference>
<dbReference type="InterPro" id="IPR003439">
    <property type="entry name" value="ABC_transporter-like_ATP-bd"/>
</dbReference>
<dbReference type="SUPFAM" id="SSF90123">
    <property type="entry name" value="ABC transporter transmembrane region"/>
    <property type="match status" value="1"/>
</dbReference>
<feature type="transmembrane region" description="Helical" evidence="7">
    <location>
        <begin position="271"/>
        <end position="293"/>
    </location>
</feature>
<dbReference type="SUPFAM" id="SSF52540">
    <property type="entry name" value="P-loop containing nucleoside triphosphate hydrolases"/>
    <property type="match status" value="1"/>
</dbReference>
<evidence type="ECO:0000256" key="4">
    <source>
        <dbReference type="ARBA" id="ARBA00022840"/>
    </source>
</evidence>
<dbReference type="InterPro" id="IPR011527">
    <property type="entry name" value="ABC1_TM_dom"/>
</dbReference>
<dbReference type="PROSITE" id="PS50929">
    <property type="entry name" value="ABC_TM1F"/>
    <property type="match status" value="1"/>
</dbReference>